<sequence>MGPFIGIESKLKPQSRSGAKPRSESDGDEIKDEERNRDAQAGCAIGYPSVFLSVRDYDGLDLHVGPANNERRFLVRWLFLAPSQLI</sequence>
<accession>A0A4C1V3R0</accession>
<keyword evidence="3" id="KW-1185">Reference proteome</keyword>
<name>A0A4C1V3R0_EUMVA</name>
<comment type="caution">
    <text evidence="2">The sequence shown here is derived from an EMBL/GenBank/DDBJ whole genome shotgun (WGS) entry which is preliminary data.</text>
</comment>
<reference evidence="2 3" key="1">
    <citation type="journal article" date="2019" name="Commun. Biol.">
        <title>The bagworm genome reveals a unique fibroin gene that provides high tensile strength.</title>
        <authorList>
            <person name="Kono N."/>
            <person name="Nakamura H."/>
            <person name="Ohtoshi R."/>
            <person name="Tomita M."/>
            <person name="Numata K."/>
            <person name="Arakawa K."/>
        </authorList>
    </citation>
    <scope>NUCLEOTIDE SEQUENCE [LARGE SCALE GENOMIC DNA]</scope>
</reference>
<dbReference type="Proteomes" id="UP000299102">
    <property type="component" value="Unassembled WGS sequence"/>
</dbReference>
<evidence type="ECO:0000313" key="3">
    <source>
        <dbReference type="Proteomes" id="UP000299102"/>
    </source>
</evidence>
<dbReference type="AlphaFoldDB" id="A0A4C1V3R0"/>
<protein>
    <submittedName>
        <fullName evidence="2">Uncharacterized protein</fullName>
    </submittedName>
</protein>
<organism evidence="2 3">
    <name type="scientific">Eumeta variegata</name>
    <name type="common">Bagworm moth</name>
    <name type="synonym">Eumeta japonica</name>
    <dbReference type="NCBI Taxonomy" id="151549"/>
    <lineage>
        <taxon>Eukaryota</taxon>
        <taxon>Metazoa</taxon>
        <taxon>Ecdysozoa</taxon>
        <taxon>Arthropoda</taxon>
        <taxon>Hexapoda</taxon>
        <taxon>Insecta</taxon>
        <taxon>Pterygota</taxon>
        <taxon>Neoptera</taxon>
        <taxon>Endopterygota</taxon>
        <taxon>Lepidoptera</taxon>
        <taxon>Glossata</taxon>
        <taxon>Ditrysia</taxon>
        <taxon>Tineoidea</taxon>
        <taxon>Psychidae</taxon>
        <taxon>Oiketicinae</taxon>
        <taxon>Eumeta</taxon>
    </lineage>
</organism>
<proteinExistence type="predicted"/>
<dbReference type="EMBL" id="BGZK01000273">
    <property type="protein sequence ID" value="GBP33411.1"/>
    <property type="molecule type" value="Genomic_DNA"/>
</dbReference>
<gene>
    <name evidence="2" type="ORF">EVAR_6759_1</name>
</gene>
<evidence type="ECO:0000313" key="2">
    <source>
        <dbReference type="EMBL" id="GBP33411.1"/>
    </source>
</evidence>
<evidence type="ECO:0000256" key="1">
    <source>
        <dbReference type="SAM" id="MobiDB-lite"/>
    </source>
</evidence>
<feature type="region of interest" description="Disordered" evidence="1">
    <location>
        <begin position="1"/>
        <end position="41"/>
    </location>
</feature>